<sequence length="219" mass="24696">MRYLERGFRSAKTQLTPKRKRPPRRRARDTPIEVNTDDGEPPARPQPARFREALTNLSQEPRTSGRDATADAAIHKAERYRRVRATQIVASAIADFAPSLASRVAIRQAIDAAHEYDEALKTARLAVHRDPTQRNIILDSVDFLDAVDDAREHHDRLPDGAQKDDITPQLLRMNASMRDVWPAPSAFTPEWPTQSTTFAAIATDMTSETTLRSRRYGSI</sequence>
<gene>
    <name evidence="2" type="ORF">N7460_004519</name>
</gene>
<evidence type="ECO:0000313" key="2">
    <source>
        <dbReference type="EMBL" id="KAJ6043164.1"/>
    </source>
</evidence>
<comment type="caution">
    <text evidence="2">The sequence shown here is derived from an EMBL/GenBank/DDBJ whole genome shotgun (WGS) entry which is preliminary data.</text>
</comment>
<feature type="region of interest" description="Disordered" evidence="1">
    <location>
        <begin position="1"/>
        <end position="48"/>
    </location>
</feature>
<reference evidence="2" key="1">
    <citation type="journal article" date="2023" name="IMA Fungus">
        <title>Comparative genomic study of the Penicillium genus elucidates a diverse pangenome and 15 lateral gene transfer events.</title>
        <authorList>
            <person name="Petersen C."/>
            <person name="Sorensen T."/>
            <person name="Nielsen M.R."/>
            <person name="Sondergaard T.E."/>
            <person name="Sorensen J.L."/>
            <person name="Fitzpatrick D.A."/>
            <person name="Frisvad J.C."/>
            <person name="Nielsen K.L."/>
        </authorList>
    </citation>
    <scope>NUCLEOTIDE SEQUENCE</scope>
    <source>
        <strain evidence="2">IBT 15450</strain>
    </source>
</reference>
<dbReference type="AlphaFoldDB" id="A0AAD6N8S5"/>
<dbReference type="EMBL" id="JAQJZL010000004">
    <property type="protein sequence ID" value="KAJ6043164.1"/>
    <property type="molecule type" value="Genomic_DNA"/>
</dbReference>
<name>A0AAD6N8S5_PENCN</name>
<accession>A0AAD6N8S5</accession>
<evidence type="ECO:0000256" key="1">
    <source>
        <dbReference type="SAM" id="MobiDB-lite"/>
    </source>
</evidence>
<keyword evidence="3" id="KW-1185">Reference proteome</keyword>
<evidence type="ECO:0000313" key="3">
    <source>
        <dbReference type="Proteomes" id="UP001219568"/>
    </source>
</evidence>
<organism evidence="2 3">
    <name type="scientific">Penicillium canescens</name>
    <dbReference type="NCBI Taxonomy" id="5083"/>
    <lineage>
        <taxon>Eukaryota</taxon>
        <taxon>Fungi</taxon>
        <taxon>Dikarya</taxon>
        <taxon>Ascomycota</taxon>
        <taxon>Pezizomycotina</taxon>
        <taxon>Eurotiomycetes</taxon>
        <taxon>Eurotiomycetidae</taxon>
        <taxon>Eurotiales</taxon>
        <taxon>Aspergillaceae</taxon>
        <taxon>Penicillium</taxon>
    </lineage>
</organism>
<feature type="compositionally biased region" description="Basic residues" evidence="1">
    <location>
        <begin position="17"/>
        <end position="27"/>
    </location>
</feature>
<dbReference type="Proteomes" id="UP001219568">
    <property type="component" value="Unassembled WGS sequence"/>
</dbReference>
<reference evidence="2" key="2">
    <citation type="submission" date="2023-01" db="EMBL/GenBank/DDBJ databases">
        <authorList>
            <person name="Petersen C."/>
        </authorList>
    </citation>
    <scope>NUCLEOTIDE SEQUENCE</scope>
    <source>
        <strain evidence="2">IBT 15450</strain>
    </source>
</reference>
<proteinExistence type="predicted"/>
<protein>
    <submittedName>
        <fullName evidence="2">Uncharacterized protein</fullName>
    </submittedName>
</protein>